<keyword evidence="4" id="KW-1185">Reference proteome</keyword>
<dbReference type="GeneID" id="25292100"/>
<feature type="transmembrane region" description="Helical" evidence="2">
    <location>
        <begin position="232"/>
        <end position="257"/>
    </location>
</feature>
<name>A0A0D2JAB8_9EURO</name>
<feature type="compositionally biased region" description="Polar residues" evidence="1">
    <location>
        <begin position="376"/>
        <end position="392"/>
    </location>
</feature>
<dbReference type="OrthoDB" id="2128042at2759"/>
<evidence type="ECO:0000313" key="3">
    <source>
        <dbReference type="EMBL" id="KIX06055.1"/>
    </source>
</evidence>
<dbReference type="InterPro" id="IPR031606">
    <property type="entry name" value="Kch1/2"/>
</dbReference>
<dbReference type="RefSeq" id="XP_013273191.1">
    <property type="nucleotide sequence ID" value="XM_013417737.1"/>
</dbReference>
<keyword evidence="2" id="KW-1133">Transmembrane helix</keyword>
<feature type="region of interest" description="Disordered" evidence="1">
    <location>
        <begin position="339"/>
        <end position="654"/>
    </location>
</feature>
<proteinExistence type="predicted"/>
<evidence type="ECO:0000256" key="2">
    <source>
        <dbReference type="SAM" id="Phobius"/>
    </source>
</evidence>
<dbReference type="PANTHER" id="PTHR36424:SF1">
    <property type="entry name" value="LOW AFFINITY K(+) TRANSPORTER 1-RELATED"/>
    <property type="match status" value="1"/>
</dbReference>
<feature type="compositionally biased region" description="Polar residues" evidence="1">
    <location>
        <begin position="339"/>
        <end position="349"/>
    </location>
</feature>
<dbReference type="PANTHER" id="PTHR36424">
    <property type="entry name" value="PHEROMONE-REGULATED MEMBRANE PROTEIN 6"/>
    <property type="match status" value="1"/>
</dbReference>
<dbReference type="GO" id="GO:0015079">
    <property type="term" value="F:potassium ion transmembrane transporter activity"/>
    <property type="evidence" value="ECO:0007669"/>
    <property type="project" value="InterPro"/>
</dbReference>
<dbReference type="HOGENOM" id="CLU_007968_0_0_1"/>
<dbReference type="VEuPathDB" id="FungiDB:Z518_04029"/>
<dbReference type="Pfam" id="PF16944">
    <property type="entry name" value="KCH"/>
    <property type="match status" value="1"/>
</dbReference>
<feature type="compositionally biased region" description="Polar residues" evidence="1">
    <location>
        <begin position="467"/>
        <end position="485"/>
    </location>
</feature>
<keyword evidence="2" id="KW-0472">Membrane</keyword>
<evidence type="ECO:0000256" key="1">
    <source>
        <dbReference type="SAM" id="MobiDB-lite"/>
    </source>
</evidence>
<evidence type="ECO:0000313" key="4">
    <source>
        <dbReference type="Proteomes" id="UP000053617"/>
    </source>
</evidence>
<dbReference type="STRING" id="1442369.A0A0D2JAB8"/>
<feature type="compositionally biased region" description="Polar residues" evidence="1">
    <location>
        <begin position="599"/>
        <end position="631"/>
    </location>
</feature>
<accession>A0A0D2JAB8</accession>
<feature type="region of interest" description="Disordered" evidence="1">
    <location>
        <begin position="302"/>
        <end position="326"/>
    </location>
</feature>
<dbReference type="EMBL" id="KN847477">
    <property type="protein sequence ID" value="KIX06055.1"/>
    <property type="molecule type" value="Genomic_DNA"/>
</dbReference>
<keyword evidence="2" id="KW-0812">Transmembrane</keyword>
<feature type="transmembrane region" description="Helical" evidence="2">
    <location>
        <begin position="38"/>
        <end position="61"/>
    </location>
</feature>
<organism evidence="3 4">
    <name type="scientific">Rhinocladiella mackenziei CBS 650.93</name>
    <dbReference type="NCBI Taxonomy" id="1442369"/>
    <lineage>
        <taxon>Eukaryota</taxon>
        <taxon>Fungi</taxon>
        <taxon>Dikarya</taxon>
        <taxon>Ascomycota</taxon>
        <taxon>Pezizomycotina</taxon>
        <taxon>Eurotiomycetes</taxon>
        <taxon>Chaetothyriomycetidae</taxon>
        <taxon>Chaetothyriales</taxon>
        <taxon>Herpotrichiellaceae</taxon>
        <taxon>Rhinocladiella</taxon>
    </lineage>
</organism>
<protein>
    <recommendedName>
        <fullName evidence="5">Pheromone-regulated membrane protein 6</fullName>
    </recommendedName>
</protein>
<feature type="compositionally biased region" description="Polar residues" evidence="1">
    <location>
        <begin position="562"/>
        <end position="586"/>
    </location>
</feature>
<feature type="compositionally biased region" description="Polar residues" evidence="1">
    <location>
        <begin position="425"/>
        <end position="438"/>
    </location>
</feature>
<dbReference type="AlphaFoldDB" id="A0A0D2JAB8"/>
<gene>
    <name evidence="3" type="ORF">Z518_04029</name>
</gene>
<feature type="compositionally biased region" description="Basic and acidic residues" evidence="1">
    <location>
        <begin position="302"/>
        <end position="314"/>
    </location>
</feature>
<reference evidence="3 4" key="1">
    <citation type="submission" date="2015-01" db="EMBL/GenBank/DDBJ databases">
        <title>The Genome Sequence of Rhinocladiella mackenzie CBS 650.93.</title>
        <authorList>
            <consortium name="The Broad Institute Genomics Platform"/>
            <person name="Cuomo C."/>
            <person name="de Hoog S."/>
            <person name="Gorbushina A."/>
            <person name="Stielow B."/>
            <person name="Teixiera M."/>
            <person name="Abouelleil A."/>
            <person name="Chapman S.B."/>
            <person name="Priest M."/>
            <person name="Young S.K."/>
            <person name="Wortman J."/>
            <person name="Nusbaum C."/>
            <person name="Birren B."/>
        </authorList>
    </citation>
    <scope>NUCLEOTIDE SEQUENCE [LARGE SCALE GENOMIC DNA]</scope>
    <source>
        <strain evidence="3 4">CBS 650.93</strain>
    </source>
</reference>
<feature type="compositionally biased region" description="Low complexity" evidence="1">
    <location>
        <begin position="494"/>
        <end position="504"/>
    </location>
</feature>
<evidence type="ECO:0008006" key="5">
    <source>
        <dbReference type="Google" id="ProtNLM"/>
    </source>
</evidence>
<feature type="compositionally biased region" description="Polar residues" evidence="1">
    <location>
        <begin position="317"/>
        <end position="326"/>
    </location>
</feature>
<dbReference type="GO" id="GO:0005886">
    <property type="term" value="C:plasma membrane"/>
    <property type="evidence" value="ECO:0007669"/>
    <property type="project" value="InterPro"/>
</dbReference>
<dbReference type="Proteomes" id="UP000053617">
    <property type="component" value="Unassembled WGS sequence"/>
</dbReference>
<feature type="transmembrane region" description="Helical" evidence="2">
    <location>
        <begin position="81"/>
        <end position="102"/>
    </location>
</feature>
<sequence length="654" mass="72285">MGCCGGEREKFGDLSREQKWEYINLDDFKSSSCWTPFAYGYLLVMLVVSISVYAVDSFTAINLLAFDRWAGQIKPEIPLYISRWIFAGCIILSFVLLVYRWIRAIRVMRQGGVAKSYLDPLAVRVQSIRWGKARGWKRFLVFAELTKSRKGADYVALFTYFSFEAWLRIVFAEGPRQVINAITLYSVMKLKLIPEGENAPEDGHSPVVQFFVNIGVLADENHLQAVILFGMLWTLFIWVISVLSLIISIILYLLFLWHHIPSDDGGLTSYCRKKINRRMERIVKVKVDKALKKENQLRAREEARAAREGLEIKKQPTLPNISTSEVDSLAGLSRQTTMTTLPEYTSQPGTGKDADDAVPTLPDVSTRPPMPARTATHGSAASWSSYTSNAPLMSSAGEMGYTPDRAQTPVSEPNGPWYGKPMPNRSMTGLSQFSQRSFSPALPRPGTAQGDRNGPGAYQMDSLPRPGTSTSNTSRPRYPSDNSSALPYPDDRSSTSSTKPPSWSGPNFDSPTESMGRRTPAAALGPSFPGIPEERGRNSPLPGPNLRSQTPARGPPERPPTSHGTGPRSMTPTGGPTLQKINTSSPGYVPHPAEPRSMTPASSIPPSATIRSVNEPTRSYTPYRQIGQPNLSYPRDRPPPQRQGSGVDDILDHY</sequence>